<organism evidence="2">
    <name type="scientific">Candidatus Enterococcus mansonii</name>
    <dbReference type="NCBI Taxonomy" id="1834181"/>
    <lineage>
        <taxon>Bacteria</taxon>
        <taxon>Bacillati</taxon>
        <taxon>Bacillota</taxon>
        <taxon>Bacilli</taxon>
        <taxon>Lactobacillales</taxon>
        <taxon>Enterococcaceae</taxon>
        <taxon>Enterococcus</taxon>
    </lineage>
</organism>
<reference evidence="1 3" key="2">
    <citation type="submission" date="2018-07" db="EMBL/GenBank/DDBJ databases">
        <title>The Genome Sequence of Enterococcus sp. DIV0659b.</title>
        <authorList>
            <consortium name="The Broad Institute Genomics Platform"/>
            <consortium name="The Broad Institute Genomic Center for Infectious Diseases"/>
            <person name="Earl A."/>
            <person name="Manson A."/>
            <person name="Schwartman J."/>
            <person name="Gilmore M."/>
            <person name="Abouelleil A."/>
            <person name="Cao P."/>
            <person name="Chapman S."/>
            <person name="Cusick C."/>
            <person name="Shea T."/>
            <person name="Young S."/>
            <person name="Neafsey D."/>
            <person name="Nusbaum C."/>
            <person name="Birren B."/>
        </authorList>
    </citation>
    <scope>NUCLEOTIDE SEQUENCE [LARGE SCALE GENOMIC DNA]</scope>
    <source>
        <strain evidence="1 3">4G2_DIV0659</strain>
    </source>
</reference>
<dbReference type="AlphaFoldDB" id="A0A242C690"/>
<keyword evidence="3" id="KW-1185">Reference proteome</keyword>
<name>A0A242C690_9ENTE</name>
<dbReference type="Proteomes" id="UP000195139">
    <property type="component" value="Unassembled WGS sequence"/>
</dbReference>
<evidence type="ECO:0000313" key="3">
    <source>
        <dbReference type="Proteomes" id="UP000195139"/>
    </source>
</evidence>
<protein>
    <submittedName>
        <fullName evidence="2">Uncharacterized protein</fullName>
    </submittedName>
</protein>
<dbReference type="OrthoDB" id="2188649at2"/>
<proteinExistence type="predicted"/>
<sequence>MKKTEKMYMVAQRAEFSLEELKRDIFDWLSFLRILTTPESYRVGEEATQEFDLLKITTRIEQLVEEEDLWLKVNSHGGEFQLRISKLTVFERAILEGEIFFTYQKMIEDYFETRMLRNGIYGYLRSLDEYLYNNVEQIEKRTFETKEEIQELPQRYDSKKNVIIDCNQLAGYDVHLKGLCLTSCWKMYYSNLYFQVIPRQILLDVQQVQTVEELDGKVVKIVLFKHPFNWDLPVNKMYQRLFRDQMGFDQLAWTNGTGVLRPPYIEYAFVEKIIQTVQYQNNYFQPVEKKNATYFVTRSFDLLQQKYVEKRTKGILNAQAYFPWIDEKSRKMMNYRVLDPDMAIDGGLSAYEFYIRQFLEIEVLDKKYDDFVSVLRFYLPKEAIKEIPLEALWDKLFDINISNLKQKERLTRFDLKKAKNHLRVVFLDYSYLESLNQTIEMNE</sequence>
<accession>A0A242C690</accession>
<dbReference type="EMBL" id="NGLE02000001">
    <property type="protein sequence ID" value="MEI5993130.1"/>
    <property type="molecule type" value="Genomic_DNA"/>
</dbReference>
<dbReference type="STRING" id="1834181.A5880_002948"/>
<dbReference type="EMBL" id="NGLE01000004">
    <property type="protein sequence ID" value="OTO05773.1"/>
    <property type="molecule type" value="Genomic_DNA"/>
</dbReference>
<evidence type="ECO:0000313" key="2">
    <source>
        <dbReference type="EMBL" id="OTO05773.1"/>
    </source>
</evidence>
<reference evidence="2" key="1">
    <citation type="submission" date="2017-05" db="EMBL/GenBank/DDBJ databases">
        <title>The Genome Sequence of Enterococcus sp. 4G2_DIV0659.</title>
        <authorList>
            <consortium name="The Broad Institute Genomics Platform"/>
            <consortium name="The Broad Institute Genomic Center for Infectious Diseases"/>
            <person name="Earl A."/>
            <person name="Manson A."/>
            <person name="Schwartman J."/>
            <person name="Gilmore M."/>
            <person name="Abouelleil A."/>
            <person name="Cao P."/>
            <person name="Chapman S."/>
            <person name="Cusick C."/>
            <person name="Shea T."/>
            <person name="Young S."/>
            <person name="Neafsey D."/>
            <person name="Nusbaum C."/>
            <person name="Birren B."/>
        </authorList>
    </citation>
    <scope>NUCLEOTIDE SEQUENCE [LARGE SCALE GENOMIC DNA]</scope>
    <source>
        <strain evidence="2">4G2_DIV0659</strain>
    </source>
</reference>
<dbReference type="RefSeq" id="WP_086331796.1">
    <property type="nucleotide sequence ID" value="NZ_NGLE02000001.1"/>
</dbReference>
<comment type="caution">
    <text evidence="2">The sequence shown here is derived from an EMBL/GenBank/DDBJ whole genome shotgun (WGS) entry which is preliminary data.</text>
</comment>
<gene>
    <name evidence="1" type="ORF">A5880_000671</name>
    <name evidence="2" type="ORF">A5880_002948</name>
</gene>
<evidence type="ECO:0000313" key="1">
    <source>
        <dbReference type="EMBL" id="MEI5993130.1"/>
    </source>
</evidence>